<protein>
    <submittedName>
        <fullName evidence="1">Uncharacterized protein</fullName>
    </submittedName>
</protein>
<gene>
    <name evidence="1" type="ORF">ACFSBI_03600</name>
</gene>
<accession>A0ABW4LC55</accession>
<organism evidence="1 2">
    <name type="scientific">Amnibacterium endophyticum</name>
    <dbReference type="NCBI Taxonomy" id="2109337"/>
    <lineage>
        <taxon>Bacteria</taxon>
        <taxon>Bacillati</taxon>
        <taxon>Actinomycetota</taxon>
        <taxon>Actinomycetes</taxon>
        <taxon>Micrococcales</taxon>
        <taxon>Microbacteriaceae</taxon>
        <taxon>Amnibacterium</taxon>
    </lineage>
</organism>
<comment type="caution">
    <text evidence="1">The sequence shown here is derived from an EMBL/GenBank/DDBJ whole genome shotgun (WGS) entry which is preliminary data.</text>
</comment>
<evidence type="ECO:0000313" key="2">
    <source>
        <dbReference type="Proteomes" id="UP001597347"/>
    </source>
</evidence>
<dbReference type="Proteomes" id="UP001597347">
    <property type="component" value="Unassembled WGS sequence"/>
</dbReference>
<dbReference type="RefSeq" id="WP_377932112.1">
    <property type="nucleotide sequence ID" value="NZ_JBHUEA010000003.1"/>
</dbReference>
<sequence length="131" mass="14381">MDRDTPWDTDRAVLDAAGTLLESALRRQTWLFPLDDEHRALAAVAIDEMPVDPDPEDVARLSRMLGQLVDETGATAVVVAWERPGGAELRMQEADWVAALASTDAPVRAQLLVHDEGVRLLDPAFEALVVR</sequence>
<proteinExistence type="predicted"/>
<keyword evidence="2" id="KW-1185">Reference proteome</keyword>
<dbReference type="EMBL" id="JBHUEA010000003">
    <property type="protein sequence ID" value="MFD1720622.1"/>
    <property type="molecule type" value="Genomic_DNA"/>
</dbReference>
<reference evidence="2" key="1">
    <citation type="journal article" date="2019" name="Int. J. Syst. Evol. Microbiol.">
        <title>The Global Catalogue of Microorganisms (GCM) 10K type strain sequencing project: providing services to taxonomists for standard genome sequencing and annotation.</title>
        <authorList>
            <consortium name="The Broad Institute Genomics Platform"/>
            <consortium name="The Broad Institute Genome Sequencing Center for Infectious Disease"/>
            <person name="Wu L."/>
            <person name="Ma J."/>
        </authorList>
    </citation>
    <scope>NUCLEOTIDE SEQUENCE [LARGE SCALE GENOMIC DNA]</scope>
    <source>
        <strain evidence="2">CGMCC 1.12471</strain>
    </source>
</reference>
<name>A0ABW4LC55_9MICO</name>
<evidence type="ECO:0000313" key="1">
    <source>
        <dbReference type="EMBL" id="MFD1720622.1"/>
    </source>
</evidence>